<evidence type="ECO:0000313" key="1">
    <source>
        <dbReference type="EMBL" id="MBB3120427.1"/>
    </source>
</evidence>
<evidence type="ECO:0000313" key="2">
    <source>
        <dbReference type="Proteomes" id="UP000541535"/>
    </source>
</evidence>
<name>A0A7W5FV51_9BURK</name>
<dbReference type="AlphaFoldDB" id="A0A7W5FV51"/>
<dbReference type="RefSeq" id="WP_183442209.1">
    <property type="nucleotide sequence ID" value="NZ_JACHXD010000010.1"/>
</dbReference>
<dbReference type="Proteomes" id="UP000541535">
    <property type="component" value="Unassembled WGS sequence"/>
</dbReference>
<accession>A0A7W5FV51</accession>
<keyword evidence="2" id="KW-1185">Reference proteome</keyword>
<dbReference type="EMBL" id="JACHXD010000010">
    <property type="protein sequence ID" value="MBB3120427.1"/>
    <property type="molecule type" value="Genomic_DNA"/>
</dbReference>
<reference evidence="1 2" key="1">
    <citation type="submission" date="2020-08" db="EMBL/GenBank/DDBJ databases">
        <title>Genomic Encyclopedia of Type Strains, Phase III (KMG-III): the genomes of soil and plant-associated and newly described type strains.</title>
        <authorList>
            <person name="Whitman W."/>
        </authorList>
    </citation>
    <scope>NUCLEOTIDE SEQUENCE [LARGE SCALE GENOMIC DNA]</scope>
    <source>
        <strain evidence="1 2">CECT 8897</strain>
    </source>
</reference>
<organism evidence="1 2">
    <name type="scientific">Pseudoduganella violacea</name>
    <dbReference type="NCBI Taxonomy" id="1715466"/>
    <lineage>
        <taxon>Bacteria</taxon>
        <taxon>Pseudomonadati</taxon>
        <taxon>Pseudomonadota</taxon>
        <taxon>Betaproteobacteria</taxon>
        <taxon>Burkholderiales</taxon>
        <taxon>Oxalobacteraceae</taxon>
        <taxon>Telluria group</taxon>
        <taxon>Pseudoduganella</taxon>
    </lineage>
</organism>
<sequence length="270" mass="30186">MDTAICTEDGHTYTAVEFSRLDPVQLERKRRQLICEECEFPAFFRKPSRSGRGACFGARPHGENCDQAAVDNDARVPGAGDDQDEAFNAGDRIVVELAFGGQDVEVHLDGDERGPRRPRGGRFVGEGGARVAQMHRRLSTLLRLLVTAPNFRYSNQIIAVANQPEMPASDFFVHLSDVTDRYEGQFRGYWGQLTDAGEGSDGVLWLNSGGRSAASFLLPQEFRQQVMQRFRLDEEEDFSGMYILVLGTLRVSRYGKKICDIEDSALITLR</sequence>
<proteinExistence type="predicted"/>
<comment type="caution">
    <text evidence="1">The sequence shown here is derived from an EMBL/GenBank/DDBJ whole genome shotgun (WGS) entry which is preliminary data.</text>
</comment>
<protein>
    <submittedName>
        <fullName evidence="1">Uncharacterized protein</fullName>
    </submittedName>
</protein>
<gene>
    <name evidence="1" type="ORF">FHS03_003494</name>
</gene>